<dbReference type="EMBL" id="SBHS01000001">
    <property type="protein sequence ID" value="TWU79011.1"/>
    <property type="molecule type" value="Genomic_DNA"/>
</dbReference>
<sequence length="892" mass="96930">MVSKTYTARELLRMRQVSTRKDLYDKLCQRLNDDTAFGEIFRMSPERTLPLIQEEASDNVSHTEPAAEESSVRQLDGTDAEWKYRGRTESEHGEHHPIGAPAGLTAQKDEGFQRFYKAVVSPTHVRVTAGGRIVPNTRGSSSPTAKWTKEKVGFESTYTHRPASQGLGEVPAYPIPAALSHQAFGTFPPLFPGFFPGMPAALAPGAPQPYPLPWQMGFGMGNSFGMVPGPTSPTPAVKPNTKPTEASGTNERQCDSTHSDSSSPVRISPPENFDPTRPYYVHGQWIAPGGGPFYHYGMTPLPGYPVGGPAIMQPRYTLGATMQSMQAKPDRPMQMHTPVTTSSSVPSLAGHSTVPISSIRPSEITKKQIESLRSTLRYYEDQLQYNKHQIDEKSMEHQADMVRDQIQQFEKTLKSQLDAERKSQYPKPETQRDSSSSSSHNNGRSAMPLASSEAKSDRASRQSSHSQVAAVVAAVHAPSTKPQKNHDQYSCRRSSTLKSVKSASAPVSAKITPDSSESSEPTKKSSTLPVSAALAPPFHPRADSAASVPLPLAVCVSSGNSTEDTDYNQELNEDHSAESIGSENFGEKPYLIGRLAEDRSLGTDSSPRYSYSRELTEDELRARHMYWGNAPRHLQKGLPKFDGKDFYPPSPAKSQRPTSTLGPTTQNQSLPRGSAEIMLKTSKVVVDPFRSLGRATQRLSRSALGAVTQSENLTSSDELSEDQCKGQQGTSLSNGPAGCGYEDFRKALIENADSSGDGCKDKSSDDDDSTNILFRGRKYMATNRWGSCNFVSPFIISANNNLSKTRNEIWQSMWKRSKSSATAVPGTVSSMTARGVLPNYAGHATASLTPTIANASTSPKGVTSKLSPADSNSPSNARQDKVETRPLFVSGV</sequence>
<feature type="compositionally biased region" description="Polar residues" evidence="1">
    <location>
        <begin position="852"/>
        <end position="877"/>
    </location>
</feature>
<proteinExistence type="predicted"/>
<feature type="compositionally biased region" description="Polar residues" evidence="1">
    <location>
        <begin position="652"/>
        <end position="671"/>
    </location>
</feature>
<feature type="region of interest" description="Disordered" evidence="1">
    <location>
        <begin position="700"/>
        <end position="736"/>
    </location>
</feature>
<feature type="compositionally biased region" description="Polar residues" evidence="1">
    <location>
        <begin position="707"/>
        <end position="717"/>
    </location>
</feature>
<dbReference type="Proteomes" id="UP000317257">
    <property type="component" value="Unassembled WGS sequence"/>
</dbReference>
<feature type="region of interest" description="Disordered" evidence="1">
    <location>
        <begin position="331"/>
        <end position="354"/>
    </location>
</feature>
<feature type="region of interest" description="Disordered" evidence="1">
    <location>
        <begin position="225"/>
        <end position="273"/>
    </location>
</feature>
<name>A0A5C6GPR6_METRR</name>
<gene>
    <name evidence="2" type="ORF">ED733_008364</name>
</gene>
<comment type="caution">
    <text evidence="2">The sequence shown here is derived from an EMBL/GenBank/DDBJ whole genome shotgun (WGS) entry which is preliminary data.</text>
</comment>
<dbReference type="AlphaFoldDB" id="A0A5C6GPR6"/>
<feature type="compositionally biased region" description="Low complexity" evidence="1">
    <location>
        <begin position="337"/>
        <end position="347"/>
    </location>
</feature>
<feature type="compositionally biased region" description="Polar residues" evidence="1">
    <location>
        <begin position="241"/>
        <end position="251"/>
    </location>
</feature>
<feature type="region of interest" description="Disordered" evidence="1">
    <location>
        <begin position="637"/>
        <end position="676"/>
    </location>
</feature>
<feature type="compositionally biased region" description="Low complexity" evidence="1">
    <location>
        <begin position="498"/>
        <end position="519"/>
    </location>
</feature>
<evidence type="ECO:0000313" key="3">
    <source>
        <dbReference type="Proteomes" id="UP000317257"/>
    </source>
</evidence>
<feature type="region of interest" description="Disordered" evidence="1">
    <location>
        <begin position="416"/>
        <end position="529"/>
    </location>
</feature>
<accession>A0A5C6GPR6</accession>
<evidence type="ECO:0000313" key="2">
    <source>
        <dbReference type="EMBL" id="TWU79011.1"/>
    </source>
</evidence>
<feature type="compositionally biased region" description="Polar residues" evidence="1">
    <location>
        <begin position="725"/>
        <end position="734"/>
    </location>
</feature>
<evidence type="ECO:0000256" key="1">
    <source>
        <dbReference type="SAM" id="MobiDB-lite"/>
    </source>
</evidence>
<feature type="region of interest" description="Disordered" evidence="1">
    <location>
        <begin position="852"/>
        <end position="892"/>
    </location>
</feature>
<reference evidence="3" key="1">
    <citation type="submission" date="2018-12" db="EMBL/GenBank/DDBJ databases">
        <title>The complete genome of Metarhizium rileyi, a key fungal pathogen of Lepidoptera.</title>
        <authorList>
            <person name="Binneck E."/>
            <person name="Lastra C.C.L."/>
            <person name="Sosa-Gomez D.R."/>
        </authorList>
    </citation>
    <scope>NUCLEOTIDE SEQUENCE [LARGE SCALE GENOMIC DNA]</scope>
    <source>
        <strain evidence="3">Cep018-CH2</strain>
    </source>
</reference>
<feature type="region of interest" description="Disordered" evidence="1">
    <location>
        <begin position="57"/>
        <end position="79"/>
    </location>
</feature>
<protein>
    <submittedName>
        <fullName evidence="2">Uncharacterized protein</fullName>
    </submittedName>
</protein>
<feature type="compositionally biased region" description="Low complexity" evidence="1">
    <location>
        <begin position="461"/>
        <end position="477"/>
    </location>
</feature>
<organism evidence="2 3">
    <name type="scientific">Metarhizium rileyi (strain RCEF 4871)</name>
    <name type="common">Nomuraea rileyi</name>
    <dbReference type="NCBI Taxonomy" id="1649241"/>
    <lineage>
        <taxon>Eukaryota</taxon>
        <taxon>Fungi</taxon>
        <taxon>Dikarya</taxon>
        <taxon>Ascomycota</taxon>
        <taxon>Pezizomycotina</taxon>
        <taxon>Sordariomycetes</taxon>
        <taxon>Hypocreomycetidae</taxon>
        <taxon>Hypocreales</taxon>
        <taxon>Clavicipitaceae</taxon>
        <taxon>Metarhizium</taxon>
    </lineage>
</organism>